<dbReference type="SMART" id="SM00184">
    <property type="entry name" value="RING"/>
    <property type="match status" value="1"/>
</dbReference>
<evidence type="ECO:0000259" key="2">
    <source>
        <dbReference type="PROSITE" id="PS50089"/>
    </source>
</evidence>
<accession>A0A830CSV3</accession>
<dbReference type="PANTHER" id="PTHR46359:SF2">
    <property type="entry name" value="GEO07743P1"/>
    <property type="match status" value="1"/>
</dbReference>
<organism evidence="3 4">
    <name type="scientific">Phtheirospermum japonicum</name>
    <dbReference type="NCBI Taxonomy" id="374723"/>
    <lineage>
        <taxon>Eukaryota</taxon>
        <taxon>Viridiplantae</taxon>
        <taxon>Streptophyta</taxon>
        <taxon>Embryophyta</taxon>
        <taxon>Tracheophyta</taxon>
        <taxon>Spermatophyta</taxon>
        <taxon>Magnoliopsida</taxon>
        <taxon>eudicotyledons</taxon>
        <taxon>Gunneridae</taxon>
        <taxon>Pentapetalae</taxon>
        <taxon>asterids</taxon>
        <taxon>lamiids</taxon>
        <taxon>Lamiales</taxon>
        <taxon>Orobanchaceae</taxon>
        <taxon>Orobanchaceae incertae sedis</taxon>
        <taxon>Phtheirospermum</taxon>
    </lineage>
</organism>
<name>A0A830CSV3_9LAMI</name>
<comment type="caution">
    <text evidence="3">The sequence shown here is derived from an EMBL/GenBank/DDBJ whole genome shotgun (WGS) entry which is preliminary data.</text>
</comment>
<reference evidence="3" key="1">
    <citation type="submission" date="2020-07" db="EMBL/GenBank/DDBJ databases">
        <title>Ethylene signaling mediates host invasion by parasitic plants.</title>
        <authorList>
            <person name="Yoshida S."/>
        </authorList>
    </citation>
    <scope>NUCLEOTIDE SEQUENCE</scope>
    <source>
        <strain evidence="3">Okayama</strain>
    </source>
</reference>
<keyword evidence="4" id="KW-1185">Reference proteome</keyword>
<dbReference type="PANTHER" id="PTHR46359">
    <property type="entry name" value="GEO07743P1"/>
    <property type="match status" value="1"/>
</dbReference>
<dbReference type="AlphaFoldDB" id="A0A830CSV3"/>
<evidence type="ECO:0000313" key="4">
    <source>
        <dbReference type="Proteomes" id="UP000653305"/>
    </source>
</evidence>
<dbReference type="InterPro" id="IPR013083">
    <property type="entry name" value="Znf_RING/FYVE/PHD"/>
</dbReference>
<keyword evidence="1" id="KW-0479">Metal-binding</keyword>
<evidence type="ECO:0000313" key="3">
    <source>
        <dbReference type="EMBL" id="GFQ00719.1"/>
    </source>
</evidence>
<proteinExistence type="predicted"/>
<dbReference type="InterPro" id="IPR052804">
    <property type="entry name" value="UEC_component"/>
</dbReference>
<dbReference type="SUPFAM" id="SSF57850">
    <property type="entry name" value="RING/U-box"/>
    <property type="match status" value="1"/>
</dbReference>
<feature type="domain" description="RING-type" evidence="2">
    <location>
        <begin position="178"/>
        <end position="219"/>
    </location>
</feature>
<keyword evidence="1" id="KW-0863">Zinc-finger</keyword>
<keyword evidence="1" id="KW-0862">Zinc</keyword>
<protein>
    <submittedName>
        <fullName evidence="3">RING-H2 finger protein atl8</fullName>
    </submittedName>
</protein>
<dbReference type="Proteomes" id="UP000653305">
    <property type="component" value="Unassembled WGS sequence"/>
</dbReference>
<dbReference type="GO" id="GO:0008270">
    <property type="term" value="F:zinc ion binding"/>
    <property type="evidence" value="ECO:0007669"/>
    <property type="project" value="UniProtKB-KW"/>
</dbReference>
<gene>
    <name evidence="3" type="ORF">PHJA_002215800</name>
</gene>
<dbReference type="Gene3D" id="3.30.40.10">
    <property type="entry name" value="Zinc/RING finger domain, C3HC4 (zinc finger)"/>
    <property type="match status" value="1"/>
</dbReference>
<dbReference type="PROSITE" id="PS50089">
    <property type="entry name" value="ZF_RING_2"/>
    <property type="match status" value="1"/>
</dbReference>
<sequence>MAGRLGYEYHYNFSIDDEILSLYEHNLFDGIKTFLFEFRTNFSIKRRPDETKSDTHLDFLARYRLNEYWMNTDEIDDLIRDAFNFAKQTATNTRHASLRVIPVVVGIEVRTVQQDDEPLKDTMARQIRAARLVPLYLWPFPTSAERKRISRLVICFLRSLSRIRVESVDKGMDVMRVCGICSQEPSVGGQISVLRCGHAFHSHCVVQWLESSVVCTSCDAKAHDHMLREPSRLERNA</sequence>
<dbReference type="Pfam" id="PF13639">
    <property type="entry name" value="zf-RING_2"/>
    <property type="match status" value="1"/>
</dbReference>
<evidence type="ECO:0000256" key="1">
    <source>
        <dbReference type="PROSITE-ProRule" id="PRU00175"/>
    </source>
</evidence>
<dbReference type="OrthoDB" id="3824970at2759"/>
<dbReference type="EMBL" id="BMAC01000641">
    <property type="protein sequence ID" value="GFQ00719.1"/>
    <property type="molecule type" value="Genomic_DNA"/>
</dbReference>
<dbReference type="InterPro" id="IPR001841">
    <property type="entry name" value="Znf_RING"/>
</dbReference>